<sequence>MPNIFVKIMNNGRNLDCSWPSILVWLSLFFATFIFIKFLIFYWNKNELKRLQKSKLIKKILLQHDDNQKCFKQNGRFSPVKMSKRRKNRGGGGGVGDCLNEFRRMFLEYSGIFYSYLYSCRPDSRFPNEGIPDVFFGLEIPEIEKFIFQELPISRNR</sequence>
<comment type="caution">
    <text evidence="1">The sequence shown here is derived from an EMBL/GenBank/DDBJ whole genome shotgun (WGS) entry which is preliminary data.</text>
</comment>
<keyword evidence="2" id="KW-1185">Reference proteome</keyword>
<organism evidence="1 2">
    <name type="scientific">Meloidogyne enterolobii</name>
    <name type="common">Root-knot nematode worm</name>
    <name type="synonym">Meloidogyne mayaguensis</name>
    <dbReference type="NCBI Taxonomy" id="390850"/>
    <lineage>
        <taxon>Eukaryota</taxon>
        <taxon>Metazoa</taxon>
        <taxon>Ecdysozoa</taxon>
        <taxon>Nematoda</taxon>
        <taxon>Chromadorea</taxon>
        <taxon>Rhabditida</taxon>
        <taxon>Tylenchina</taxon>
        <taxon>Tylenchomorpha</taxon>
        <taxon>Tylenchoidea</taxon>
        <taxon>Meloidogynidae</taxon>
        <taxon>Meloidogyninae</taxon>
        <taxon>Meloidogyne</taxon>
    </lineage>
</organism>
<reference evidence="1" key="1">
    <citation type="submission" date="2023-11" db="EMBL/GenBank/DDBJ databases">
        <authorList>
            <person name="Poullet M."/>
        </authorList>
    </citation>
    <scope>NUCLEOTIDE SEQUENCE</scope>
    <source>
        <strain evidence="1">E1834</strain>
    </source>
</reference>
<dbReference type="EMBL" id="CAVMJV010000007">
    <property type="protein sequence ID" value="CAK5033285.1"/>
    <property type="molecule type" value="Genomic_DNA"/>
</dbReference>
<protein>
    <submittedName>
        <fullName evidence="1">Uncharacterized protein</fullName>
    </submittedName>
</protein>
<gene>
    <name evidence="1" type="ORF">MENTE1834_LOCUS8073</name>
</gene>
<proteinExistence type="predicted"/>
<accession>A0ACB0Y607</accession>
<evidence type="ECO:0000313" key="2">
    <source>
        <dbReference type="Proteomes" id="UP001497535"/>
    </source>
</evidence>
<name>A0ACB0Y607_MELEN</name>
<dbReference type="Proteomes" id="UP001497535">
    <property type="component" value="Unassembled WGS sequence"/>
</dbReference>
<evidence type="ECO:0000313" key="1">
    <source>
        <dbReference type="EMBL" id="CAK5033285.1"/>
    </source>
</evidence>